<feature type="coiled-coil region" evidence="1">
    <location>
        <begin position="184"/>
        <end position="218"/>
    </location>
</feature>
<evidence type="ECO:0000256" key="1">
    <source>
        <dbReference type="SAM" id="Coils"/>
    </source>
</evidence>
<gene>
    <name evidence="2" type="ORF">AYBTSS11_LOCUS28812</name>
</gene>
<evidence type="ECO:0000313" key="3">
    <source>
        <dbReference type="Proteomes" id="UP001189624"/>
    </source>
</evidence>
<name>A0AA86W1I3_9FABA</name>
<dbReference type="PANTHER" id="PTHR21470">
    <property type="entry name" value="RAB6-INTERACTING PROTEIN GORAB"/>
    <property type="match status" value="1"/>
</dbReference>
<dbReference type="Pfam" id="PF04949">
    <property type="entry name" value="Transcrip_act"/>
    <property type="match status" value="1"/>
</dbReference>
<keyword evidence="3" id="KW-1185">Reference proteome</keyword>
<dbReference type="AlphaFoldDB" id="A0AA86W1I3"/>
<dbReference type="InterPro" id="IPR007033">
    <property type="entry name" value="GORAB"/>
</dbReference>
<proteinExistence type="predicted"/>
<dbReference type="Proteomes" id="UP001189624">
    <property type="component" value="Chromosome 10"/>
</dbReference>
<dbReference type="EMBL" id="OY731407">
    <property type="protein sequence ID" value="CAJ1976673.1"/>
    <property type="molecule type" value="Genomic_DNA"/>
</dbReference>
<keyword evidence="1" id="KW-0175">Coiled coil</keyword>
<evidence type="ECO:0008006" key="4">
    <source>
        <dbReference type="Google" id="ProtNLM"/>
    </source>
</evidence>
<sequence length="255" mass="29961">MNEERFVPIGKPFGGKHEFGSTQREDKESLREFEWEREEGVMLSIHGFQFVLARPGYGQSLKSIIDMLFVFRHNNWTKFVVKHMGLVCSSREEMQKMKNLGSIGSSGRLSAEEYEDEEISKLAISTFQSKEEEIERKKVEVREKVELQLGRAEEETRRLAHIWEELEVLDDPMRKEVAMVRKKIDLANRDLKSLGLNYQKKEKEYKESLEAFNEKNKEKAHLVTTLVEMLTESERMRMKKLEELCKIIESLSLKP</sequence>
<dbReference type="PANTHER" id="PTHR21470:SF3">
    <property type="entry name" value="RAB6-INTERACTING GOLGIN"/>
    <property type="match status" value="1"/>
</dbReference>
<organism evidence="2 3">
    <name type="scientific">Sphenostylis stenocarpa</name>
    <dbReference type="NCBI Taxonomy" id="92480"/>
    <lineage>
        <taxon>Eukaryota</taxon>
        <taxon>Viridiplantae</taxon>
        <taxon>Streptophyta</taxon>
        <taxon>Embryophyta</taxon>
        <taxon>Tracheophyta</taxon>
        <taxon>Spermatophyta</taxon>
        <taxon>Magnoliopsida</taxon>
        <taxon>eudicotyledons</taxon>
        <taxon>Gunneridae</taxon>
        <taxon>Pentapetalae</taxon>
        <taxon>rosids</taxon>
        <taxon>fabids</taxon>
        <taxon>Fabales</taxon>
        <taxon>Fabaceae</taxon>
        <taxon>Papilionoideae</taxon>
        <taxon>50 kb inversion clade</taxon>
        <taxon>NPAAA clade</taxon>
        <taxon>indigoferoid/millettioid clade</taxon>
        <taxon>Phaseoleae</taxon>
        <taxon>Sphenostylis</taxon>
    </lineage>
</organism>
<dbReference type="Gramene" id="rna-AYBTSS11_LOCUS28812">
    <property type="protein sequence ID" value="CAJ1976673.1"/>
    <property type="gene ID" value="gene-AYBTSS11_LOCUS28812"/>
</dbReference>
<evidence type="ECO:0000313" key="2">
    <source>
        <dbReference type="EMBL" id="CAJ1976673.1"/>
    </source>
</evidence>
<reference evidence="2" key="1">
    <citation type="submission" date="2023-10" db="EMBL/GenBank/DDBJ databases">
        <authorList>
            <person name="Domelevo Entfellner J.-B."/>
        </authorList>
    </citation>
    <scope>NUCLEOTIDE SEQUENCE</scope>
</reference>
<protein>
    <recommendedName>
        <fullName evidence="4">RAB6-interacting golgin</fullName>
    </recommendedName>
</protein>
<accession>A0AA86W1I3</accession>